<evidence type="ECO:0000259" key="2">
    <source>
        <dbReference type="Pfam" id="PF24088"/>
    </source>
</evidence>
<evidence type="ECO:0000259" key="3">
    <source>
        <dbReference type="Pfam" id="PF24092"/>
    </source>
</evidence>
<proteinExistence type="predicted"/>
<name>A0ABV8VN78_9NOCA</name>
<evidence type="ECO:0000313" key="4">
    <source>
        <dbReference type="EMBL" id="MFC4377489.1"/>
    </source>
</evidence>
<sequence length="410" mass="44230">MRSTSSALFAVGLATVVAATAGCGSASEEAPTAQTVDLSKLDVGNLPTEPKVYDKPTSPDMAAMVEAMRIGNNIPLPMEIEPEATHAPPAMSGAVRIFIDFSSAAIKSRMSADPVKLNERAQGFISGFVSTARSNSEPSLSYELDNVVMLFDTEQNATAAAEVLATEEAAAAPGTFPVQVGDGTGNLIDVHAQMHPEWPGQIRSWKAVGKFVIFTYVYDSVMGVLKESDEQKLVARVQNSINKIAPALQRYTPTAPDKMMDLDVDPDGMLGRAMHTISLDSNQRGIPGVYDRHGGLQLMGNTEKMSELFEDTGVDRVAWQGNFVFRAKDDASAAKVADYFGDPSKHFRSAPAPEHLPMAQCLEYVGPETFATKYYCSVSYSRYATQVAATQLTDVHQRISAQYTILAKAK</sequence>
<organism evidence="4 5">
    <name type="scientific">Nocardia halotolerans</name>
    <dbReference type="NCBI Taxonomy" id="1755878"/>
    <lineage>
        <taxon>Bacteria</taxon>
        <taxon>Bacillati</taxon>
        <taxon>Actinomycetota</taxon>
        <taxon>Actinomycetes</taxon>
        <taxon>Mycobacteriales</taxon>
        <taxon>Nocardiaceae</taxon>
        <taxon>Nocardia</taxon>
    </lineage>
</organism>
<reference evidence="5" key="1">
    <citation type="journal article" date="2019" name="Int. J. Syst. Evol. Microbiol.">
        <title>The Global Catalogue of Microorganisms (GCM) 10K type strain sequencing project: providing services to taxonomists for standard genome sequencing and annotation.</title>
        <authorList>
            <consortium name="The Broad Institute Genomics Platform"/>
            <consortium name="The Broad Institute Genome Sequencing Center for Infectious Disease"/>
            <person name="Wu L."/>
            <person name="Ma J."/>
        </authorList>
    </citation>
    <scope>NUCLEOTIDE SEQUENCE [LARGE SCALE GENOMIC DNA]</scope>
    <source>
        <strain evidence="5">IBRC-M 10490</strain>
    </source>
</reference>
<comment type="caution">
    <text evidence="4">The sequence shown here is derived from an EMBL/GenBank/DDBJ whole genome shotgun (WGS) entry which is preliminary data.</text>
</comment>
<dbReference type="RefSeq" id="WP_378568170.1">
    <property type="nucleotide sequence ID" value="NZ_JBHSDL010000030.1"/>
</dbReference>
<dbReference type="PROSITE" id="PS51257">
    <property type="entry name" value="PROKAR_LIPOPROTEIN"/>
    <property type="match status" value="1"/>
</dbReference>
<protein>
    <recommendedName>
        <fullName evidence="6">Lipoprotein</fullName>
    </recommendedName>
</protein>
<evidence type="ECO:0000256" key="1">
    <source>
        <dbReference type="SAM" id="SignalP"/>
    </source>
</evidence>
<dbReference type="InterPro" id="IPR055797">
    <property type="entry name" value="DUF7373"/>
</dbReference>
<dbReference type="Pfam" id="PF24088">
    <property type="entry name" value="DUF7373"/>
    <property type="match status" value="1"/>
</dbReference>
<dbReference type="EMBL" id="JBHSDL010000030">
    <property type="protein sequence ID" value="MFC4377489.1"/>
    <property type="molecule type" value="Genomic_DNA"/>
</dbReference>
<dbReference type="Pfam" id="PF24092">
    <property type="entry name" value="DUF7373_C"/>
    <property type="match status" value="1"/>
</dbReference>
<accession>A0ABV8VN78</accession>
<evidence type="ECO:0008006" key="6">
    <source>
        <dbReference type="Google" id="ProtNLM"/>
    </source>
</evidence>
<gene>
    <name evidence="4" type="ORF">ACFO5K_25745</name>
</gene>
<dbReference type="InterPro" id="IPR056463">
    <property type="entry name" value="DUF7373_C"/>
</dbReference>
<feature type="domain" description="DUF7373" evidence="2">
    <location>
        <begin position="54"/>
        <end position="264"/>
    </location>
</feature>
<feature type="domain" description="DUF7373" evidence="3">
    <location>
        <begin position="269"/>
        <end position="408"/>
    </location>
</feature>
<feature type="chain" id="PRO_5046398975" description="Lipoprotein" evidence="1">
    <location>
        <begin position="22"/>
        <end position="410"/>
    </location>
</feature>
<keyword evidence="1" id="KW-0732">Signal</keyword>
<evidence type="ECO:0000313" key="5">
    <source>
        <dbReference type="Proteomes" id="UP001595844"/>
    </source>
</evidence>
<feature type="signal peptide" evidence="1">
    <location>
        <begin position="1"/>
        <end position="21"/>
    </location>
</feature>
<dbReference type="Proteomes" id="UP001595844">
    <property type="component" value="Unassembled WGS sequence"/>
</dbReference>
<keyword evidence="5" id="KW-1185">Reference proteome</keyword>